<dbReference type="STRING" id="1229205.BUPH_00509"/>
<keyword evidence="1" id="KW-1133">Transmembrane helix</keyword>
<evidence type="ECO:0000256" key="1">
    <source>
        <dbReference type="SAM" id="Phobius"/>
    </source>
</evidence>
<feature type="transmembrane region" description="Helical" evidence="1">
    <location>
        <begin position="356"/>
        <end position="377"/>
    </location>
</feature>
<dbReference type="AlphaFoldDB" id="K0DX98"/>
<feature type="transmembrane region" description="Helical" evidence="1">
    <location>
        <begin position="152"/>
        <end position="170"/>
    </location>
</feature>
<dbReference type="KEGG" id="bpx:BUPH_00509"/>
<feature type="transmembrane region" description="Helical" evidence="1">
    <location>
        <begin position="182"/>
        <end position="203"/>
    </location>
</feature>
<keyword evidence="3" id="KW-0012">Acyltransferase</keyword>
<dbReference type="HOGENOM" id="CLU_005679_2_1_4"/>
<dbReference type="GO" id="GO:0016020">
    <property type="term" value="C:membrane"/>
    <property type="evidence" value="ECO:0007669"/>
    <property type="project" value="TreeGrafter"/>
</dbReference>
<gene>
    <name evidence="3" type="ORF">BUPH_00509</name>
</gene>
<dbReference type="GO" id="GO:0016747">
    <property type="term" value="F:acyltransferase activity, transferring groups other than amino-acyl groups"/>
    <property type="evidence" value="ECO:0007669"/>
    <property type="project" value="InterPro"/>
</dbReference>
<protein>
    <submittedName>
        <fullName evidence="3">Acyltransferase 3</fullName>
    </submittedName>
</protein>
<dbReference type="PANTHER" id="PTHR23028">
    <property type="entry name" value="ACETYLTRANSFERASE"/>
    <property type="match status" value="1"/>
</dbReference>
<dbReference type="InterPro" id="IPR002656">
    <property type="entry name" value="Acyl_transf_3_dom"/>
</dbReference>
<dbReference type="PANTHER" id="PTHR23028:SF53">
    <property type="entry name" value="ACYL_TRANSF_3 DOMAIN-CONTAINING PROTEIN"/>
    <property type="match status" value="1"/>
</dbReference>
<dbReference type="eggNOG" id="COG1835">
    <property type="taxonomic scope" value="Bacteria"/>
</dbReference>
<evidence type="ECO:0000313" key="4">
    <source>
        <dbReference type="Proteomes" id="UP000010105"/>
    </source>
</evidence>
<feature type="transmembrane region" description="Helical" evidence="1">
    <location>
        <begin position="315"/>
        <end position="336"/>
    </location>
</feature>
<feature type="transmembrane region" description="Helical" evidence="1">
    <location>
        <begin position="244"/>
        <end position="264"/>
    </location>
</feature>
<feature type="transmembrane region" description="Helical" evidence="1">
    <location>
        <begin position="284"/>
        <end position="303"/>
    </location>
</feature>
<keyword evidence="1" id="KW-0812">Transmembrane</keyword>
<keyword evidence="1" id="KW-0472">Membrane</keyword>
<organism evidence="3 4">
    <name type="scientific">Paraburkholderia phenoliruptrix BR3459a</name>
    <dbReference type="NCBI Taxonomy" id="1229205"/>
    <lineage>
        <taxon>Bacteria</taxon>
        <taxon>Pseudomonadati</taxon>
        <taxon>Pseudomonadota</taxon>
        <taxon>Betaproteobacteria</taxon>
        <taxon>Burkholderiales</taxon>
        <taxon>Burkholderiaceae</taxon>
        <taxon>Paraburkholderia</taxon>
    </lineage>
</organism>
<feature type="transmembrane region" description="Helical" evidence="1">
    <location>
        <begin position="84"/>
        <end position="106"/>
    </location>
</feature>
<dbReference type="Proteomes" id="UP000010105">
    <property type="component" value="Chromosome 2"/>
</dbReference>
<keyword evidence="3" id="KW-0808">Transferase</keyword>
<evidence type="ECO:0000313" key="3">
    <source>
        <dbReference type="EMBL" id="AFT87974.1"/>
    </source>
</evidence>
<feature type="transmembrane region" description="Helical" evidence="1">
    <location>
        <begin position="45"/>
        <end position="63"/>
    </location>
</feature>
<dbReference type="Pfam" id="PF01757">
    <property type="entry name" value="Acyl_transf_3"/>
    <property type="match status" value="1"/>
</dbReference>
<feature type="domain" description="Acyltransferase 3" evidence="2">
    <location>
        <begin position="6"/>
        <end position="377"/>
    </location>
</feature>
<feature type="transmembrane region" description="Helical" evidence="1">
    <location>
        <begin position="5"/>
        <end position="25"/>
    </location>
</feature>
<dbReference type="GO" id="GO:0009103">
    <property type="term" value="P:lipopolysaccharide biosynthetic process"/>
    <property type="evidence" value="ECO:0007669"/>
    <property type="project" value="TreeGrafter"/>
</dbReference>
<dbReference type="PATRIC" id="fig|1229205.11.peg.4373"/>
<name>K0DX98_9BURK</name>
<evidence type="ECO:0000259" key="2">
    <source>
        <dbReference type="Pfam" id="PF01757"/>
    </source>
</evidence>
<feature type="transmembrane region" description="Helical" evidence="1">
    <location>
        <begin position="215"/>
        <end position="232"/>
    </location>
</feature>
<accession>K0DX98</accession>
<dbReference type="EMBL" id="CP003864">
    <property type="protein sequence ID" value="AFT87974.1"/>
    <property type="molecule type" value="Genomic_DNA"/>
</dbReference>
<sequence>MMNKFVGLDVLRFALAVYLMVFHSIHQYPQYTTLPLVELANLGGFATSSFFILSGFILAHVYFGRTTELRGGTREFFVKRLSNLYPVHLIALVLVLLVSVVGTRGFQQFAVMSLDDAEHFVTLGTTETAVNFVLNLFLLQVWYPLYGSVNPPSWSLATLFFFYLAFPFVAPRLLRARNKYRLVVVLWVLYLVPPVAATLMHWYSPAAVGFITLNPVLRLPEFLVGIVVYGLFREGQLNAIYESRARIFAAMLVFAASFAVAAWLETHGSMSTRYVVHNGALMPGEVLLVIVFAGLTVPSRFAALATRLGNSALSLFAIHVPVFLVMMKVLKLLSIGKSPLWCASHFSECVAASKEVVPSMATYPLYLIGTVIAAVYFQERLVAPLRDWIRGRFLTTRPRAGAAGARSL</sequence>
<reference evidence="3 4" key="1">
    <citation type="journal article" date="2012" name="J. Bacteriol.">
        <title>Complete Genome Sequence of Burkholderia phenoliruptrix BR3459a (CLA1), a Heat-Tolerant, Nitrogen-Fixing Symbiont of Mimosa flocculosa.</title>
        <authorList>
            <person name="de Oliveira Cunha C."/>
            <person name="Goda Zuleta L.F."/>
            <person name="Paula de Almeida L.G."/>
            <person name="Prioli Ciapina L."/>
            <person name="Lustrino Borges W."/>
            <person name="Pitard R.M."/>
            <person name="Baldani J.I."/>
            <person name="Straliotto R."/>
            <person name="de Faria S.M."/>
            <person name="Hungria M."/>
            <person name="Sousa Cavada B."/>
            <person name="Mercante F.M."/>
            <person name="Ribeiro de Vasconcelos A.T."/>
        </authorList>
    </citation>
    <scope>NUCLEOTIDE SEQUENCE [LARGE SCALE GENOMIC DNA]</scope>
    <source>
        <strain evidence="3 4">BR3459a</strain>
    </source>
</reference>
<dbReference type="InterPro" id="IPR050879">
    <property type="entry name" value="Acyltransferase_3"/>
</dbReference>
<proteinExistence type="predicted"/>